<protein>
    <submittedName>
        <fullName evidence="1">Methyltransferase</fullName>
    </submittedName>
</protein>
<gene>
    <name evidence="1" type="ORF">C4B59_13280</name>
</gene>
<organism evidence="1 2">
    <name type="scientific">Candidatus Methanogaster sp</name>
    <dbReference type="NCBI Taxonomy" id="3386292"/>
    <lineage>
        <taxon>Archaea</taxon>
        <taxon>Methanobacteriati</taxon>
        <taxon>Methanobacteriota</taxon>
        <taxon>Stenosarchaea group</taxon>
        <taxon>Methanomicrobia</taxon>
        <taxon>Methanosarcinales</taxon>
        <taxon>ANME-2 cluster</taxon>
        <taxon>Candidatus Methanogasteraceae</taxon>
        <taxon>Candidatus Methanogaster</taxon>
    </lineage>
</organism>
<keyword evidence="1" id="KW-0489">Methyltransferase</keyword>
<proteinExistence type="predicted"/>
<accession>A0AC61L018</accession>
<evidence type="ECO:0000313" key="2">
    <source>
        <dbReference type="Proteomes" id="UP000248329"/>
    </source>
</evidence>
<comment type="caution">
    <text evidence="1">The sequence shown here is derived from an EMBL/GenBank/DDBJ whole genome shotgun (WGS) entry which is preliminary data.</text>
</comment>
<dbReference type="EMBL" id="PQXF01000036">
    <property type="protein sequence ID" value="PXF58447.1"/>
    <property type="molecule type" value="Genomic_DNA"/>
</dbReference>
<reference evidence="1" key="1">
    <citation type="submission" date="2018-01" db="EMBL/GenBank/DDBJ databases">
        <authorList>
            <person name="Krukenberg V."/>
        </authorList>
    </citation>
    <scope>NUCLEOTIDE SEQUENCE</scope>
    <source>
        <strain evidence="1">E20ANME2</strain>
    </source>
</reference>
<dbReference type="Proteomes" id="UP000248329">
    <property type="component" value="Unassembled WGS sequence"/>
</dbReference>
<name>A0AC61L018_9EURY</name>
<keyword evidence="1" id="KW-0808">Transferase</keyword>
<evidence type="ECO:0000313" key="1">
    <source>
        <dbReference type="EMBL" id="PXF58447.1"/>
    </source>
</evidence>
<sequence>MTLIYNNRETAHTHTHDSDIYAKVIPGLGSGTGHGTDHFAESITEEIVEIHHSIKDFVDREIYQDPSGHLKAVFQQLDYLIALDIDDKSAEDILSNSRFNSAFDAISTFRSQYTAELEIEQANSILKSGDPWKTLTDFTYLPNYIQLARTECRGAGLKPGDTVLFLGSGPLPLTLIVLCHQHGLNGIGIEQNPERVELSRRALEKLGLSSQISIIRGNQQTLPLAETPELVMVAAQAEPKKEIFDHLANMLPAGTKISYRIYEQGLRRMLDTFYHYELPGPLREYLRIPPEPPANNTSVFLTVAD</sequence>